<accession>A0A4Y7K6H9</accession>
<dbReference type="Proteomes" id="UP000316621">
    <property type="component" value="Chromosome 7"/>
</dbReference>
<organism evidence="1 2">
    <name type="scientific">Papaver somniferum</name>
    <name type="common">Opium poppy</name>
    <dbReference type="NCBI Taxonomy" id="3469"/>
    <lineage>
        <taxon>Eukaryota</taxon>
        <taxon>Viridiplantae</taxon>
        <taxon>Streptophyta</taxon>
        <taxon>Embryophyta</taxon>
        <taxon>Tracheophyta</taxon>
        <taxon>Spermatophyta</taxon>
        <taxon>Magnoliopsida</taxon>
        <taxon>Ranunculales</taxon>
        <taxon>Papaveraceae</taxon>
        <taxon>Papaveroideae</taxon>
        <taxon>Papaver</taxon>
    </lineage>
</organism>
<dbReference type="AlphaFoldDB" id="A0A4Y7K6H9"/>
<evidence type="ECO:0000313" key="2">
    <source>
        <dbReference type="Proteomes" id="UP000316621"/>
    </source>
</evidence>
<sequence>MTTLRIGCGPKLRVIGTSNTISSAAPKTWGASWHIRGANFWTFAVLQAWGAAQQTRADTFHTLESAKDLGSSLEDRRSKFLDLRSCFTGLGSIPIDKRRPFTPLDQRQRPQELLFGPAELLYISRDQLNRPQNDCTWVTGIDVWDWIPRSLGS</sequence>
<keyword evidence="2" id="KW-1185">Reference proteome</keyword>
<gene>
    <name evidence="1" type="ORF">C5167_031688</name>
</gene>
<dbReference type="Gramene" id="RZC68436">
    <property type="protein sequence ID" value="RZC68436"/>
    <property type="gene ID" value="C5167_031688"/>
</dbReference>
<dbReference type="EMBL" id="CM010721">
    <property type="protein sequence ID" value="RZC68436.1"/>
    <property type="molecule type" value="Genomic_DNA"/>
</dbReference>
<proteinExistence type="predicted"/>
<protein>
    <submittedName>
        <fullName evidence="1">Uncharacterized protein</fullName>
    </submittedName>
</protein>
<evidence type="ECO:0000313" key="1">
    <source>
        <dbReference type="EMBL" id="RZC68436.1"/>
    </source>
</evidence>
<reference evidence="1 2" key="1">
    <citation type="journal article" date="2018" name="Science">
        <title>The opium poppy genome and morphinan production.</title>
        <authorList>
            <person name="Guo L."/>
            <person name="Winzer T."/>
            <person name="Yang X."/>
            <person name="Li Y."/>
            <person name="Ning Z."/>
            <person name="He Z."/>
            <person name="Teodor R."/>
            <person name="Lu Y."/>
            <person name="Bowser T.A."/>
            <person name="Graham I.A."/>
            <person name="Ye K."/>
        </authorList>
    </citation>
    <scope>NUCLEOTIDE SEQUENCE [LARGE SCALE GENOMIC DNA]</scope>
    <source>
        <strain evidence="2">cv. HN1</strain>
        <tissue evidence="1">Leaves</tissue>
    </source>
</reference>
<name>A0A4Y7K6H9_PAPSO</name>